<reference evidence="10 11" key="1">
    <citation type="submission" date="2015-06" db="EMBL/GenBank/DDBJ databases">
        <title>Talaromyces atroroseus IBT 11181 draft genome.</title>
        <authorList>
            <person name="Rasmussen K.B."/>
            <person name="Rasmussen S."/>
            <person name="Petersen B."/>
            <person name="Sicheritz-Ponten T."/>
            <person name="Mortensen U.H."/>
            <person name="Thrane U."/>
        </authorList>
    </citation>
    <scope>NUCLEOTIDE SEQUENCE [LARGE SCALE GENOMIC DNA]</scope>
    <source>
        <strain evidence="10 11">IBT 11181</strain>
    </source>
</reference>
<name>A0A1Q5Q6G6_TALAT</name>
<keyword evidence="11" id="KW-1185">Reference proteome</keyword>
<comment type="similarity">
    <text evidence="2 9">Belongs to the cytochrome P450 family.</text>
</comment>
<feature type="binding site" description="axial binding residue" evidence="8">
    <location>
        <position position="449"/>
    </location>
    <ligand>
        <name>heme</name>
        <dbReference type="ChEBI" id="CHEBI:30413"/>
    </ligand>
    <ligandPart>
        <name>Fe</name>
        <dbReference type="ChEBI" id="CHEBI:18248"/>
    </ligandPart>
</feature>
<dbReference type="GO" id="GO:0020037">
    <property type="term" value="F:heme binding"/>
    <property type="evidence" value="ECO:0007669"/>
    <property type="project" value="InterPro"/>
</dbReference>
<dbReference type="GO" id="GO:0005506">
    <property type="term" value="F:iron ion binding"/>
    <property type="evidence" value="ECO:0007669"/>
    <property type="project" value="InterPro"/>
</dbReference>
<dbReference type="InterPro" id="IPR017972">
    <property type="entry name" value="Cyt_P450_CS"/>
</dbReference>
<dbReference type="Proteomes" id="UP000214365">
    <property type="component" value="Unassembled WGS sequence"/>
</dbReference>
<comment type="cofactor">
    <cofactor evidence="1 8">
        <name>heme</name>
        <dbReference type="ChEBI" id="CHEBI:30413"/>
    </cofactor>
</comment>
<accession>A0A1Q5Q6G6</accession>
<dbReference type="InterPro" id="IPR002401">
    <property type="entry name" value="Cyt_P450_E_grp-I"/>
</dbReference>
<dbReference type="InterPro" id="IPR050121">
    <property type="entry name" value="Cytochrome_P450_monoxygenase"/>
</dbReference>
<keyword evidence="7 9" id="KW-0503">Monooxygenase</keyword>
<dbReference type="EMBL" id="LFMY01000021">
    <property type="protein sequence ID" value="OKL55434.1"/>
    <property type="molecule type" value="Genomic_DNA"/>
</dbReference>
<dbReference type="InterPro" id="IPR036396">
    <property type="entry name" value="Cyt_P450_sf"/>
</dbReference>
<dbReference type="CDD" id="cd11058">
    <property type="entry name" value="CYP60B-like"/>
    <property type="match status" value="1"/>
</dbReference>
<evidence type="ECO:0000313" key="11">
    <source>
        <dbReference type="Proteomes" id="UP000214365"/>
    </source>
</evidence>
<dbReference type="PANTHER" id="PTHR24305">
    <property type="entry name" value="CYTOCHROME P450"/>
    <property type="match status" value="1"/>
</dbReference>
<dbReference type="Gene3D" id="1.10.630.10">
    <property type="entry name" value="Cytochrome P450"/>
    <property type="match status" value="1"/>
</dbReference>
<evidence type="ECO:0008006" key="12">
    <source>
        <dbReference type="Google" id="ProtNLM"/>
    </source>
</evidence>
<evidence type="ECO:0000313" key="10">
    <source>
        <dbReference type="EMBL" id="OKL55434.1"/>
    </source>
</evidence>
<dbReference type="SUPFAM" id="SSF48264">
    <property type="entry name" value="Cytochrome P450"/>
    <property type="match status" value="1"/>
</dbReference>
<keyword evidence="3 8" id="KW-0349">Heme</keyword>
<dbReference type="GO" id="GO:0004497">
    <property type="term" value="F:monooxygenase activity"/>
    <property type="evidence" value="ECO:0007669"/>
    <property type="project" value="UniProtKB-KW"/>
</dbReference>
<dbReference type="GO" id="GO:0016705">
    <property type="term" value="F:oxidoreductase activity, acting on paired donors, with incorporation or reduction of molecular oxygen"/>
    <property type="evidence" value="ECO:0007669"/>
    <property type="project" value="InterPro"/>
</dbReference>
<gene>
    <name evidence="10" type="ORF">UA08_09300</name>
</gene>
<evidence type="ECO:0000256" key="9">
    <source>
        <dbReference type="RuleBase" id="RU000461"/>
    </source>
</evidence>
<dbReference type="PANTHER" id="PTHR24305:SF29">
    <property type="entry name" value="BENZOATE-PARA-HYDROXYLASE"/>
    <property type="match status" value="1"/>
</dbReference>
<evidence type="ECO:0000256" key="6">
    <source>
        <dbReference type="ARBA" id="ARBA00023004"/>
    </source>
</evidence>
<keyword evidence="5 9" id="KW-0560">Oxidoreductase</keyword>
<proteinExistence type="inferred from homology"/>
<evidence type="ECO:0000256" key="3">
    <source>
        <dbReference type="ARBA" id="ARBA00022617"/>
    </source>
</evidence>
<evidence type="ECO:0000256" key="4">
    <source>
        <dbReference type="ARBA" id="ARBA00022723"/>
    </source>
</evidence>
<evidence type="ECO:0000256" key="5">
    <source>
        <dbReference type="ARBA" id="ARBA00023002"/>
    </source>
</evidence>
<dbReference type="Pfam" id="PF00067">
    <property type="entry name" value="p450"/>
    <property type="match status" value="1"/>
</dbReference>
<dbReference type="PROSITE" id="PS00086">
    <property type="entry name" value="CYTOCHROME_P450"/>
    <property type="match status" value="1"/>
</dbReference>
<dbReference type="GeneID" id="31009056"/>
<dbReference type="STRING" id="1441469.A0A1Q5Q6G6"/>
<keyword evidence="4 8" id="KW-0479">Metal-binding</keyword>
<dbReference type="OrthoDB" id="1470350at2759"/>
<evidence type="ECO:0000256" key="8">
    <source>
        <dbReference type="PIRSR" id="PIRSR602401-1"/>
    </source>
</evidence>
<dbReference type="AlphaFoldDB" id="A0A1Q5Q6G6"/>
<dbReference type="InterPro" id="IPR001128">
    <property type="entry name" value="Cyt_P450"/>
</dbReference>
<keyword evidence="6 8" id="KW-0408">Iron</keyword>
<organism evidence="10 11">
    <name type="scientific">Talaromyces atroroseus</name>
    <dbReference type="NCBI Taxonomy" id="1441469"/>
    <lineage>
        <taxon>Eukaryota</taxon>
        <taxon>Fungi</taxon>
        <taxon>Dikarya</taxon>
        <taxon>Ascomycota</taxon>
        <taxon>Pezizomycotina</taxon>
        <taxon>Eurotiomycetes</taxon>
        <taxon>Eurotiomycetidae</taxon>
        <taxon>Eurotiales</taxon>
        <taxon>Trichocomaceae</taxon>
        <taxon>Talaromyces</taxon>
        <taxon>Talaromyces sect. Trachyspermi</taxon>
    </lineage>
</organism>
<comment type="caution">
    <text evidence="10">The sequence shown here is derived from an EMBL/GenBank/DDBJ whole genome shotgun (WGS) entry which is preliminary data.</text>
</comment>
<evidence type="ECO:0000256" key="7">
    <source>
        <dbReference type="ARBA" id="ARBA00023033"/>
    </source>
</evidence>
<sequence>MDFKRFIHPSFTLDDTSFLREVAIRSLLVIGLAWFTKILYNIYLHPLARYPGPRLYAASSLPLTIAQLRGRLHLFVQAAHENYGPIVRLRPSELSYTSAAAWNDIYARRGGKAPLPRDRIFFNDMLVDPGTITMADDTNHGRLRRSLSPAFSQKALLEQEAIIQGNVDLMMDQLQHRAQKGLPSDLRAWHNYATFDLIGDLAFGDTFGCLKTSQFHEWVKMVLDYFYVATLLQVVHRFRPLNTLLAMMLPASLVEEKEKHTRMALEKVRSRMSTTVDRSDFIHYMQKAVEMGSISNTELENQASIIILAGSETTSIGLTYASYFLITHKDAMRKLRAELTQHFKNERDITIISVNQLEYLQAVLQETLRLRPPITNGFPRQTPKEGAIIDGQFVPEGTVVNINHWAAYQSKANFLYPDEFRPERWLGDKQFDGDNKDSFQPFSVGPRNCIGKKFAYDSMKLILARLLWRFDLALDEEVGKKGGWISNHDSFVSWHVPPLNVSLKPLK</sequence>
<evidence type="ECO:0000256" key="2">
    <source>
        <dbReference type="ARBA" id="ARBA00010617"/>
    </source>
</evidence>
<protein>
    <recommendedName>
        <fullName evidence="12">Isotrichodermin C-15 hydroxylase</fullName>
    </recommendedName>
</protein>
<dbReference type="RefSeq" id="XP_020115555.1">
    <property type="nucleotide sequence ID" value="XM_020265228.1"/>
</dbReference>
<dbReference type="PRINTS" id="PR00463">
    <property type="entry name" value="EP450I"/>
</dbReference>
<evidence type="ECO:0000256" key="1">
    <source>
        <dbReference type="ARBA" id="ARBA00001971"/>
    </source>
</evidence>
<dbReference type="PRINTS" id="PR00385">
    <property type="entry name" value="P450"/>
</dbReference>